<comment type="function">
    <text evidence="7">Catalyzes the transfer of the diacylglyceryl group from phosphatidylglycerol to the sulfhydryl group of the N-terminal cysteine of a prolipoprotein, the first step in the formation of mature lipoproteins.</text>
</comment>
<feature type="binding site" evidence="7">
    <location>
        <position position="168"/>
    </location>
    <ligand>
        <name>a 1,2-diacyl-sn-glycero-3-phospho-(1'-sn-glycerol)</name>
        <dbReference type="ChEBI" id="CHEBI:64716"/>
    </ligand>
</feature>
<keyword evidence="6 7" id="KW-0472">Membrane</keyword>
<dbReference type="PROSITE" id="PS01311">
    <property type="entry name" value="LGT"/>
    <property type="match status" value="1"/>
</dbReference>
<evidence type="ECO:0000256" key="6">
    <source>
        <dbReference type="ARBA" id="ARBA00023136"/>
    </source>
</evidence>
<dbReference type="InterPro" id="IPR001640">
    <property type="entry name" value="Lgt"/>
</dbReference>
<dbReference type="EC" id="2.5.1.145" evidence="7"/>
<dbReference type="AlphaFoldDB" id="A0AAW6HR41"/>
<comment type="subcellular location">
    <subcellularLocation>
        <location evidence="7">Cell membrane</location>
        <topology evidence="7">Multi-pass membrane protein</topology>
    </subcellularLocation>
</comment>
<feature type="transmembrane region" description="Helical" evidence="7">
    <location>
        <begin position="27"/>
        <end position="47"/>
    </location>
</feature>
<comment type="catalytic activity">
    <reaction evidence="7">
        <text>L-cysteinyl-[prolipoprotein] + a 1,2-diacyl-sn-glycero-3-phospho-(1'-sn-glycerol) = an S-1,2-diacyl-sn-glyceryl-L-cysteinyl-[prolipoprotein] + sn-glycerol 1-phosphate + H(+)</text>
        <dbReference type="Rhea" id="RHEA:56712"/>
        <dbReference type="Rhea" id="RHEA-COMP:14679"/>
        <dbReference type="Rhea" id="RHEA-COMP:14680"/>
        <dbReference type="ChEBI" id="CHEBI:15378"/>
        <dbReference type="ChEBI" id="CHEBI:29950"/>
        <dbReference type="ChEBI" id="CHEBI:57685"/>
        <dbReference type="ChEBI" id="CHEBI:64716"/>
        <dbReference type="ChEBI" id="CHEBI:140658"/>
        <dbReference type="EC" id="2.5.1.145"/>
    </reaction>
</comment>
<keyword evidence="2 7" id="KW-1003">Cell membrane</keyword>
<comment type="similarity">
    <text evidence="1 7">Belongs to the Lgt family.</text>
</comment>
<dbReference type="PANTHER" id="PTHR30589">
    <property type="entry name" value="PROLIPOPROTEIN DIACYLGLYCERYL TRANSFERASE"/>
    <property type="match status" value="1"/>
</dbReference>
<keyword evidence="3 7" id="KW-0808">Transferase</keyword>
<gene>
    <name evidence="7 8" type="primary">lgt</name>
    <name evidence="8" type="ORF">LNO71_00835</name>
</gene>
<dbReference type="GO" id="GO:0005886">
    <property type="term" value="C:plasma membrane"/>
    <property type="evidence" value="ECO:0007669"/>
    <property type="project" value="UniProtKB-SubCell"/>
</dbReference>
<name>A0AAW6HR41_9MOLU</name>
<keyword evidence="4 7" id="KW-0812">Transmembrane</keyword>
<accession>A0AAW6HR41</accession>
<evidence type="ECO:0000313" key="8">
    <source>
        <dbReference type="EMBL" id="MDC4183191.1"/>
    </source>
</evidence>
<feature type="transmembrane region" description="Helical" evidence="7">
    <location>
        <begin position="219"/>
        <end position="240"/>
    </location>
</feature>
<dbReference type="HAMAP" id="MF_01147">
    <property type="entry name" value="Lgt"/>
    <property type="match status" value="1"/>
</dbReference>
<evidence type="ECO:0000256" key="5">
    <source>
        <dbReference type="ARBA" id="ARBA00022989"/>
    </source>
</evidence>
<evidence type="ECO:0000256" key="3">
    <source>
        <dbReference type="ARBA" id="ARBA00022679"/>
    </source>
</evidence>
<dbReference type="RefSeq" id="WP_272403911.1">
    <property type="nucleotide sequence ID" value="NZ_JAJHZP010000009.1"/>
</dbReference>
<dbReference type="GO" id="GO:0042158">
    <property type="term" value="P:lipoprotein biosynthetic process"/>
    <property type="evidence" value="ECO:0007669"/>
    <property type="project" value="UniProtKB-UniRule"/>
</dbReference>
<feature type="transmembrane region" description="Helical" evidence="7">
    <location>
        <begin position="59"/>
        <end position="79"/>
    </location>
</feature>
<dbReference type="GO" id="GO:0008961">
    <property type="term" value="F:phosphatidylglycerol-prolipoprotein diacylglyceryl transferase activity"/>
    <property type="evidence" value="ECO:0007669"/>
    <property type="project" value="UniProtKB-UniRule"/>
</dbReference>
<evidence type="ECO:0000256" key="7">
    <source>
        <dbReference type="HAMAP-Rule" id="MF_01147"/>
    </source>
</evidence>
<proteinExistence type="inferred from homology"/>
<feature type="transmembrane region" description="Helical" evidence="7">
    <location>
        <begin position="276"/>
        <end position="295"/>
    </location>
</feature>
<sequence length="370" mass="42597">MYTPSANHTVSDSFGVAFSIGSFDVRYYGILYATGILVAIIAGILRLKYKYKVDDNPYFYYVFIGIISIVFGARIWSFVIGDSKFGVTPFFAIHQGGLAIQGGVIFTLTTGIIFFFLVLRKPKYYTKKCYLVYENHNLITKTFYKQTSMWVYADAIIPTILLGQAIGRWGNFFNHEVYGLGLTAEEALSKWGFLKVLMPGVFDHMFITENGVTLFRIPIFLIESFCNVIAFVVIVFLLDFVKNLRTGGRCMLYFFSTGIVRLIIETQRDSNFKFATSIVTSALFLAGGILGFILTQWVFPRFRNKKNYFYIFNNIKIFLMSIKLYQTSKTKGLTREEIRHKLEPSKSIYNKNFSEMFFYGDDYDLIIKKD</sequence>
<organism evidence="8 9">
    <name type="scientific">Mycoplasma bradburyae</name>
    <dbReference type="NCBI Taxonomy" id="2963128"/>
    <lineage>
        <taxon>Bacteria</taxon>
        <taxon>Bacillati</taxon>
        <taxon>Mycoplasmatota</taxon>
        <taxon>Mollicutes</taxon>
        <taxon>Mycoplasmataceae</taxon>
        <taxon>Mycoplasma</taxon>
    </lineage>
</organism>
<comment type="pathway">
    <text evidence="7">Protein modification; lipoprotein biosynthesis (diacylglyceryl transfer).</text>
</comment>
<evidence type="ECO:0000313" key="9">
    <source>
        <dbReference type="Proteomes" id="UP001216384"/>
    </source>
</evidence>
<dbReference type="NCBIfam" id="TIGR00544">
    <property type="entry name" value="lgt"/>
    <property type="match status" value="1"/>
</dbReference>
<protein>
    <recommendedName>
        <fullName evidence="7">Phosphatidylglycerol--prolipoprotein diacylglyceryl transferase</fullName>
        <ecNumber evidence="7">2.5.1.145</ecNumber>
    </recommendedName>
</protein>
<dbReference type="EMBL" id="JAJHZP010000009">
    <property type="protein sequence ID" value="MDC4183191.1"/>
    <property type="molecule type" value="Genomic_DNA"/>
</dbReference>
<evidence type="ECO:0000256" key="1">
    <source>
        <dbReference type="ARBA" id="ARBA00007150"/>
    </source>
</evidence>
<reference evidence="8" key="1">
    <citation type="submission" date="2021-11" db="EMBL/GenBank/DDBJ databases">
        <title>Description of Mycoplasma bradburyaesp. nov.from sea birds: a tribute to a great mycoplasmologist.</title>
        <authorList>
            <person name="Ramirez A.S."/>
            <person name="Poveda C."/>
            <person name="Suarez-Perez A."/>
            <person name="Rosales R.S."/>
            <person name="Dijkman R."/>
            <person name="Feberwee A."/>
            <person name="Spergser J."/>
            <person name="Szostak M.P."/>
            <person name="Ressel L."/>
            <person name="Calabuig P."/>
            <person name="Catania S."/>
            <person name="Gobbo F."/>
            <person name="Timofte D."/>
            <person name="Poveda J.B."/>
        </authorList>
    </citation>
    <scope>NUCLEOTIDE SEQUENCE</scope>
    <source>
        <strain evidence="8">T264</strain>
    </source>
</reference>
<dbReference type="Pfam" id="PF01790">
    <property type="entry name" value="LGT"/>
    <property type="match status" value="2"/>
</dbReference>
<keyword evidence="5 7" id="KW-1133">Transmembrane helix</keyword>
<evidence type="ECO:0000256" key="4">
    <source>
        <dbReference type="ARBA" id="ARBA00022692"/>
    </source>
</evidence>
<dbReference type="PANTHER" id="PTHR30589:SF0">
    <property type="entry name" value="PHOSPHATIDYLGLYCEROL--PROLIPOPROTEIN DIACYLGLYCERYL TRANSFERASE"/>
    <property type="match status" value="1"/>
</dbReference>
<feature type="transmembrane region" description="Helical" evidence="7">
    <location>
        <begin position="149"/>
        <end position="167"/>
    </location>
</feature>
<feature type="transmembrane region" description="Helical" evidence="7">
    <location>
        <begin position="99"/>
        <end position="119"/>
    </location>
</feature>
<evidence type="ECO:0000256" key="2">
    <source>
        <dbReference type="ARBA" id="ARBA00022475"/>
    </source>
</evidence>
<comment type="caution">
    <text evidence="8">The sequence shown here is derived from an EMBL/GenBank/DDBJ whole genome shotgun (WGS) entry which is preliminary data.</text>
</comment>
<dbReference type="Proteomes" id="UP001216384">
    <property type="component" value="Unassembled WGS sequence"/>
</dbReference>